<dbReference type="Pfam" id="PF12833">
    <property type="entry name" value="HTH_18"/>
    <property type="match status" value="1"/>
</dbReference>
<dbReference type="SMART" id="SM00342">
    <property type="entry name" value="HTH_ARAC"/>
    <property type="match status" value="1"/>
</dbReference>
<sequence>MKMKTFCIKRNINYQEVIANGNLFEKFYEIDNPCNDKLITIPDGSIDIQCLWRNNKLKVLIVGSFREGGTSLLTEYDKCFGGRLIRGVVPSCFKGFMEDIISNRIPIESFLRIPEMEDMISFDLPLEQKADCMLSLLENAMITNENIITKHIINKIEKEHGNVIIGDMVETLGYSHRYTNRVFKSNVGLSIKNYANIVRLQESLRYIRLQREDDIYSKLGYYDQAHFIHDFKKFSSFTPNAMKKIQDINFV</sequence>
<evidence type="ECO:0000313" key="4">
    <source>
        <dbReference type="Proteomes" id="UP001451571"/>
    </source>
</evidence>
<evidence type="ECO:0000313" key="3">
    <source>
        <dbReference type="EMBL" id="XAH72221.1"/>
    </source>
</evidence>
<name>A0ABZ3EPW1_9FIRM</name>
<dbReference type="InterPro" id="IPR018060">
    <property type="entry name" value="HTH_AraC"/>
</dbReference>
<organism evidence="3 4">
    <name type="scientific">Kineothrix sedimenti</name>
    <dbReference type="NCBI Taxonomy" id="3123317"/>
    <lineage>
        <taxon>Bacteria</taxon>
        <taxon>Bacillati</taxon>
        <taxon>Bacillota</taxon>
        <taxon>Clostridia</taxon>
        <taxon>Lachnospirales</taxon>
        <taxon>Lachnospiraceae</taxon>
        <taxon>Kineothrix</taxon>
    </lineage>
</organism>
<dbReference type="Gene3D" id="1.10.10.60">
    <property type="entry name" value="Homeodomain-like"/>
    <property type="match status" value="1"/>
</dbReference>
<dbReference type="PANTHER" id="PTHR43280">
    <property type="entry name" value="ARAC-FAMILY TRANSCRIPTIONAL REGULATOR"/>
    <property type="match status" value="1"/>
</dbReference>
<evidence type="ECO:0000256" key="1">
    <source>
        <dbReference type="ARBA" id="ARBA00023125"/>
    </source>
</evidence>
<reference evidence="3 4" key="1">
    <citation type="submission" date="2024-02" db="EMBL/GenBank/DDBJ databases">
        <title>Bacterial strain from lacustrine sediment.</title>
        <authorList>
            <person name="Petit C."/>
            <person name="Fadhlaoui K."/>
        </authorList>
    </citation>
    <scope>NUCLEOTIDE SEQUENCE [LARGE SCALE GENOMIC DNA]</scope>
    <source>
        <strain evidence="3 4">IPX-CK</strain>
    </source>
</reference>
<dbReference type="RefSeq" id="WP_342755840.1">
    <property type="nucleotide sequence ID" value="NZ_CP146256.1"/>
</dbReference>
<accession>A0ABZ3EPW1</accession>
<feature type="domain" description="HTH araC/xylS-type" evidence="2">
    <location>
        <begin position="146"/>
        <end position="245"/>
    </location>
</feature>
<dbReference type="Proteomes" id="UP001451571">
    <property type="component" value="Chromosome"/>
</dbReference>
<dbReference type="PROSITE" id="PS01124">
    <property type="entry name" value="HTH_ARAC_FAMILY_2"/>
    <property type="match status" value="1"/>
</dbReference>
<gene>
    <name evidence="3" type="ORF">V6984_11825</name>
</gene>
<dbReference type="PANTHER" id="PTHR43280:SF2">
    <property type="entry name" value="HTH-TYPE TRANSCRIPTIONAL REGULATOR EXSA"/>
    <property type="match status" value="1"/>
</dbReference>
<proteinExistence type="predicted"/>
<protein>
    <submittedName>
        <fullName evidence="3">AraC family transcriptional regulator</fullName>
    </submittedName>
</protein>
<evidence type="ECO:0000259" key="2">
    <source>
        <dbReference type="PROSITE" id="PS01124"/>
    </source>
</evidence>
<dbReference type="EMBL" id="CP146256">
    <property type="protein sequence ID" value="XAH72221.1"/>
    <property type="molecule type" value="Genomic_DNA"/>
</dbReference>
<keyword evidence="1" id="KW-0238">DNA-binding</keyword>
<keyword evidence="4" id="KW-1185">Reference proteome</keyword>